<dbReference type="Pfam" id="PF12034">
    <property type="entry name" value="YfbK_C"/>
    <property type="match status" value="1"/>
</dbReference>
<dbReference type="Pfam" id="PF12450">
    <property type="entry name" value="vWF_A"/>
    <property type="match status" value="1"/>
</dbReference>
<evidence type="ECO:0000313" key="3">
    <source>
        <dbReference type="EMBL" id="MCI5756361.1"/>
    </source>
</evidence>
<feature type="domain" description="VWFA" evidence="2">
    <location>
        <begin position="159"/>
        <end position="337"/>
    </location>
</feature>
<dbReference type="InterPro" id="IPR051266">
    <property type="entry name" value="CLCR"/>
</dbReference>
<dbReference type="InterPro" id="IPR002035">
    <property type="entry name" value="VWF_A"/>
</dbReference>
<comment type="caution">
    <text evidence="3">The sequence shown here is derived from an EMBL/GenBank/DDBJ whole genome shotgun (WGS) entry which is preliminary data.</text>
</comment>
<dbReference type="InterPro" id="IPR022156">
    <property type="entry name" value="Uncharacterised_YfbK_N"/>
</dbReference>
<dbReference type="InterPro" id="IPR021908">
    <property type="entry name" value="YfbK_C"/>
</dbReference>
<dbReference type="CDD" id="cd01465">
    <property type="entry name" value="vWA_subgroup"/>
    <property type="match status" value="1"/>
</dbReference>
<name>A0AAE3K0G6_9BACT</name>
<sequence>MKKIISAILAVTAALTFASCGKSGGNYAPGNDGIYHPGYIKGDGVISPDGKKGLIENSYKSTATDPTSTFSADVDTASYAFFRKLCQSGYSFSELAATMRDSVRTEEMVNYFEYSGNLPENGGLFGVKSVISDCPWNPEAKLLMLTLKTEKAIEKKKNNLVFLIDVSGSMNSADKLELLKSSFHYLISSLGADDTVSIVTYSGREEVILEGCAGSKGDMISKAINSLKASGSTNGEAGLKTAYSLAEKYFIPEGNNRIIMASDGDLNVGMSSAEELKNFVSEKRRSGVYLSVLGFGTGNYRDGNMEAIADNGNGVYYYIDSDTEAEKVFCTDLLSTLYTVGSDVKLQITFDPKSVSQYRLVGYENRLLNNEDFEDDTKDAGEIGAGHSVTVLYELITAAGAEENESWMTLSIRYKKPGETKSELNEYTVGAGSLTTAPDADFTFACAVTELSLLLRESEYLKTDVTLNSITEMLPDDGGDALKAQFRSLLLMLSGSGKGGEKF</sequence>
<dbReference type="PROSITE" id="PS50234">
    <property type="entry name" value="VWFA"/>
    <property type="match status" value="1"/>
</dbReference>
<dbReference type="EMBL" id="JALEMU010000141">
    <property type="protein sequence ID" value="MCI5756361.1"/>
    <property type="molecule type" value="Genomic_DNA"/>
</dbReference>
<dbReference type="PANTHER" id="PTHR10579:SF43">
    <property type="entry name" value="ZINC FINGER (C3HC4-TYPE RING FINGER) FAMILY PROTEIN"/>
    <property type="match status" value="1"/>
</dbReference>
<keyword evidence="1" id="KW-0732">Signal</keyword>
<dbReference type="PROSITE" id="PS51257">
    <property type="entry name" value="PROKAR_LIPOPROTEIN"/>
    <property type="match status" value="1"/>
</dbReference>
<dbReference type="SUPFAM" id="SSF53300">
    <property type="entry name" value="vWA-like"/>
    <property type="match status" value="1"/>
</dbReference>
<evidence type="ECO:0000256" key="1">
    <source>
        <dbReference type="SAM" id="SignalP"/>
    </source>
</evidence>
<dbReference type="Gene3D" id="3.40.50.410">
    <property type="entry name" value="von Willebrand factor, type A domain"/>
    <property type="match status" value="1"/>
</dbReference>
<accession>A0AAE3K0G6</accession>
<organism evidence="3 4">
    <name type="scientific">Candidatus Colimorpha enterica</name>
    <dbReference type="NCBI Taxonomy" id="3083063"/>
    <lineage>
        <taxon>Bacteria</taxon>
        <taxon>Pseudomonadati</taxon>
        <taxon>Bacteroidota</taxon>
        <taxon>Bacteroidia</taxon>
        <taxon>Bacteroidales</taxon>
        <taxon>Candidatus Colimorpha</taxon>
    </lineage>
</organism>
<feature type="signal peptide" evidence="1">
    <location>
        <begin position="1"/>
        <end position="18"/>
    </location>
</feature>
<evidence type="ECO:0000313" key="4">
    <source>
        <dbReference type="Proteomes" id="UP001139365"/>
    </source>
</evidence>
<evidence type="ECO:0000259" key="2">
    <source>
        <dbReference type="PROSITE" id="PS50234"/>
    </source>
</evidence>
<dbReference type="Pfam" id="PF00092">
    <property type="entry name" value="VWA"/>
    <property type="match status" value="1"/>
</dbReference>
<dbReference type="InterPro" id="IPR036465">
    <property type="entry name" value="vWFA_dom_sf"/>
</dbReference>
<dbReference type="AlphaFoldDB" id="A0AAE3K0G6"/>
<dbReference type="SMART" id="SM00327">
    <property type="entry name" value="VWA"/>
    <property type="match status" value="1"/>
</dbReference>
<proteinExistence type="predicted"/>
<reference evidence="3 4" key="1">
    <citation type="submission" date="2022-03" db="EMBL/GenBank/DDBJ databases">
        <title>Metagenome-assembled genomes from swine fecal metagenomes.</title>
        <authorList>
            <person name="Holman D.B."/>
            <person name="Kommadath A."/>
        </authorList>
    </citation>
    <scope>NUCLEOTIDE SEQUENCE [LARGE SCALE GENOMIC DNA]</scope>
    <source>
        <strain evidence="3">SUG147</strain>
    </source>
</reference>
<dbReference type="PANTHER" id="PTHR10579">
    <property type="entry name" value="CALCIUM-ACTIVATED CHLORIDE CHANNEL REGULATOR"/>
    <property type="match status" value="1"/>
</dbReference>
<feature type="chain" id="PRO_5042281386" evidence="1">
    <location>
        <begin position="19"/>
        <end position="503"/>
    </location>
</feature>
<gene>
    <name evidence="3" type="ORF">MR241_08745</name>
</gene>
<protein>
    <submittedName>
        <fullName evidence="3">VWA domain-containing protein</fullName>
    </submittedName>
</protein>
<dbReference type="Proteomes" id="UP001139365">
    <property type="component" value="Unassembled WGS sequence"/>
</dbReference>